<evidence type="ECO:0000256" key="1">
    <source>
        <dbReference type="SAM" id="SignalP"/>
    </source>
</evidence>
<organism evidence="2">
    <name type="scientific">Ditylum brightwellii</name>
    <dbReference type="NCBI Taxonomy" id="49249"/>
    <lineage>
        <taxon>Eukaryota</taxon>
        <taxon>Sar</taxon>
        <taxon>Stramenopiles</taxon>
        <taxon>Ochrophyta</taxon>
        <taxon>Bacillariophyta</taxon>
        <taxon>Mediophyceae</taxon>
        <taxon>Lithodesmiophycidae</taxon>
        <taxon>Lithodesmiales</taxon>
        <taxon>Lithodesmiaceae</taxon>
        <taxon>Ditylum</taxon>
    </lineage>
</organism>
<protein>
    <submittedName>
        <fullName evidence="2">Uncharacterized protein</fullName>
    </submittedName>
</protein>
<proteinExistence type="predicted"/>
<dbReference type="AlphaFoldDB" id="A0A7S4W3Q3"/>
<gene>
    <name evidence="2" type="ORF">DBRI00130_LOCUS37383</name>
</gene>
<feature type="signal peptide" evidence="1">
    <location>
        <begin position="1"/>
        <end position="21"/>
    </location>
</feature>
<feature type="chain" id="PRO_5031260934" evidence="1">
    <location>
        <begin position="22"/>
        <end position="164"/>
    </location>
</feature>
<reference evidence="2" key="1">
    <citation type="submission" date="2021-01" db="EMBL/GenBank/DDBJ databases">
        <authorList>
            <person name="Corre E."/>
            <person name="Pelletier E."/>
            <person name="Niang G."/>
            <person name="Scheremetjew M."/>
            <person name="Finn R."/>
            <person name="Kale V."/>
            <person name="Holt S."/>
            <person name="Cochrane G."/>
            <person name="Meng A."/>
            <person name="Brown T."/>
            <person name="Cohen L."/>
        </authorList>
    </citation>
    <scope>NUCLEOTIDE SEQUENCE</scope>
    <source>
        <strain evidence="2">GSO104</strain>
    </source>
</reference>
<accession>A0A7S4W3Q3</accession>
<dbReference type="EMBL" id="HBNS01048646">
    <property type="protein sequence ID" value="CAE4649735.1"/>
    <property type="molecule type" value="Transcribed_RNA"/>
</dbReference>
<name>A0A7S4W3Q3_9STRA</name>
<evidence type="ECO:0000313" key="2">
    <source>
        <dbReference type="EMBL" id="CAE4649735.1"/>
    </source>
</evidence>
<sequence>MPPFLITNLILFSINFLMSTAVKSTATCPRTIFTKSSDDSNNNIRLLVMSDHSNTICLIFNSNIMGCLLKTNIKLFPTKFTSFSLESNPANSLCFTFMRCNTSNFLGNLKTCGCDLARKRGRKICIRFGVQCVKNRWFILKMCGKFNLITCKGIFCFPFCISSM</sequence>
<keyword evidence="1" id="KW-0732">Signal</keyword>